<dbReference type="InterPro" id="IPR051396">
    <property type="entry name" value="Bact_Antivir_Def_Nuclease"/>
</dbReference>
<reference evidence="2" key="1">
    <citation type="submission" date="2019-03" db="EMBL/GenBank/DDBJ databases">
        <title>Single cell metagenomics reveals metabolic interactions within the superorganism composed of flagellate Streblomastix strix and complex community of Bacteroidetes bacteria on its surface.</title>
        <authorList>
            <person name="Treitli S.C."/>
            <person name="Kolisko M."/>
            <person name="Husnik F."/>
            <person name="Keeling P."/>
            <person name="Hampl V."/>
        </authorList>
    </citation>
    <scope>NUCLEOTIDE SEQUENCE</scope>
    <source>
        <strain evidence="2">STM</strain>
    </source>
</reference>
<dbReference type="Gene3D" id="3.40.50.300">
    <property type="entry name" value="P-loop containing nucleotide triphosphate hydrolases"/>
    <property type="match status" value="1"/>
</dbReference>
<organism evidence="2">
    <name type="scientific">termite gut metagenome</name>
    <dbReference type="NCBI Taxonomy" id="433724"/>
    <lineage>
        <taxon>unclassified sequences</taxon>
        <taxon>metagenomes</taxon>
        <taxon>organismal metagenomes</taxon>
    </lineage>
</organism>
<dbReference type="PANTHER" id="PTHR43581:SF2">
    <property type="entry name" value="EXCINUCLEASE ATPASE SUBUNIT"/>
    <property type="match status" value="1"/>
</dbReference>
<evidence type="ECO:0000259" key="1">
    <source>
        <dbReference type="Pfam" id="PF13304"/>
    </source>
</evidence>
<dbReference type="InterPro" id="IPR027417">
    <property type="entry name" value="P-loop_NTPase"/>
</dbReference>
<name>A0A5J4QNW1_9ZZZZ</name>
<gene>
    <name evidence="2" type="ORF">EZS27_027522</name>
</gene>
<accession>A0A5J4QNW1</accession>
<dbReference type="AlphaFoldDB" id="A0A5J4QNW1"/>
<proteinExistence type="predicted"/>
<dbReference type="GO" id="GO:0005524">
    <property type="term" value="F:ATP binding"/>
    <property type="evidence" value="ECO:0007669"/>
    <property type="project" value="InterPro"/>
</dbReference>
<dbReference type="PANTHER" id="PTHR43581">
    <property type="entry name" value="ATP/GTP PHOSPHATASE"/>
    <property type="match status" value="1"/>
</dbReference>
<dbReference type="InterPro" id="IPR003959">
    <property type="entry name" value="ATPase_AAA_core"/>
</dbReference>
<comment type="caution">
    <text evidence="2">The sequence shown here is derived from an EMBL/GenBank/DDBJ whole genome shotgun (WGS) entry which is preliminary data.</text>
</comment>
<dbReference type="SUPFAM" id="SSF52540">
    <property type="entry name" value="P-loop containing nucleoside triphosphate hydrolases"/>
    <property type="match status" value="1"/>
</dbReference>
<sequence length="406" mass="46922">MRIYNLTLEKIGPFKEAYLEFIGNEDNVSNPPVIIITGENGMGKSIIIDAIRTLFYGTHKIERDITYAEDFLIKSEISLPDNTKMTIITKEKSQDGSFRTNSHEFNRLFSSPILLSSIKDNFVVDYWTSKLSNDTFTIKNIESPETNNYLNDALTGIHKNIDVTKTITFFDYLKDSQDEKERKIGKKMYDLVKKIIDISIKDGNLSYISRTDLKPIIDFQGRKISLDKLSSGNLYLIQRLTHLLKQMYSVCDIHNIPIDDVQKIPGLLLIDEAENHLHPQWQKVFIKNVIRLFPNLQIIVTTHSPFIVSSVENSRIYVCSSHGDHSVVKEETDFYANTPIEEILISPLFNTNSFNIEISQLLSQRKEAIQTNNETLKKDIEEQLLERNPEYFNYLTIDKIIENINR</sequence>
<dbReference type="EMBL" id="SNRY01002907">
    <property type="protein sequence ID" value="KAA6322995.1"/>
    <property type="molecule type" value="Genomic_DNA"/>
</dbReference>
<dbReference type="GO" id="GO:0016887">
    <property type="term" value="F:ATP hydrolysis activity"/>
    <property type="evidence" value="ECO:0007669"/>
    <property type="project" value="InterPro"/>
</dbReference>
<dbReference type="Pfam" id="PF13304">
    <property type="entry name" value="AAA_21"/>
    <property type="match status" value="1"/>
</dbReference>
<feature type="domain" description="ATPase AAA-type core" evidence="1">
    <location>
        <begin position="34"/>
        <end position="309"/>
    </location>
</feature>
<evidence type="ECO:0000313" key="2">
    <source>
        <dbReference type="EMBL" id="KAA6322995.1"/>
    </source>
</evidence>
<protein>
    <recommendedName>
        <fullName evidence="1">ATPase AAA-type core domain-containing protein</fullName>
    </recommendedName>
</protein>